<dbReference type="InterPro" id="IPR025110">
    <property type="entry name" value="AMP-bd_C"/>
</dbReference>
<name>A0A2R5EVH3_9BACL</name>
<dbReference type="Gene3D" id="3.40.50.12780">
    <property type="entry name" value="N-terminal domain of ligase-like"/>
    <property type="match status" value="1"/>
</dbReference>
<dbReference type="InterPro" id="IPR020845">
    <property type="entry name" value="AMP-binding_CS"/>
</dbReference>
<dbReference type="InterPro" id="IPR050237">
    <property type="entry name" value="ATP-dep_AMP-bd_enzyme"/>
</dbReference>
<dbReference type="SUPFAM" id="SSF56801">
    <property type="entry name" value="Acetyl-CoA synthetase-like"/>
    <property type="match status" value="1"/>
</dbReference>
<keyword evidence="2 6" id="KW-0436">Ligase</keyword>
<evidence type="ECO:0000256" key="2">
    <source>
        <dbReference type="ARBA" id="ARBA00022598"/>
    </source>
</evidence>
<feature type="region of interest" description="Disordered" evidence="3">
    <location>
        <begin position="1"/>
        <end position="244"/>
    </location>
</feature>
<dbReference type="Proteomes" id="UP000245202">
    <property type="component" value="Unassembled WGS sequence"/>
</dbReference>
<reference evidence="6 7" key="1">
    <citation type="submission" date="2017-08" db="EMBL/GenBank/DDBJ databases">
        <title>Substantial Increase in Enzyme Production by Combined Drug-Resistance Mutations in Paenibacillus agaridevorans.</title>
        <authorList>
            <person name="Tanaka Y."/>
            <person name="Funane K."/>
            <person name="Hosaka T."/>
            <person name="Shiwa Y."/>
            <person name="Fujita N."/>
            <person name="Miyazaki T."/>
            <person name="Yoshikawa H."/>
            <person name="Murakami K."/>
            <person name="Kasahara K."/>
            <person name="Inaoka T."/>
            <person name="Hiraga Y."/>
            <person name="Ochi K."/>
        </authorList>
    </citation>
    <scope>NUCLEOTIDE SEQUENCE [LARGE SCALE GENOMIC DNA]</scope>
    <source>
        <strain evidence="6 7">T-3040</strain>
    </source>
</reference>
<accession>A0A2R5EVH3</accession>
<dbReference type="AlphaFoldDB" id="A0A2R5EVH3"/>
<dbReference type="Gene3D" id="3.30.300.30">
    <property type="match status" value="1"/>
</dbReference>
<proteinExistence type="inferred from homology"/>
<dbReference type="InterPro" id="IPR042099">
    <property type="entry name" value="ANL_N_sf"/>
</dbReference>
<feature type="domain" description="AMP-binding enzyme C-terminal" evidence="5">
    <location>
        <begin position="715"/>
        <end position="790"/>
    </location>
</feature>
<dbReference type="GO" id="GO:0016877">
    <property type="term" value="F:ligase activity, forming carbon-sulfur bonds"/>
    <property type="evidence" value="ECO:0007669"/>
    <property type="project" value="UniProtKB-ARBA"/>
</dbReference>
<evidence type="ECO:0000256" key="1">
    <source>
        <dbReference type="ARBA" id="ARBA00006432"/>
    </source>
</evidence>
<dbReference type="Pfam" id="PF00501">
    <property type="entry name" value="AMP-binding"/>
    <property type="match status" value="1"/>
</dbReference>
<feature type="compositionally biased region" description="Polar residues" evidence="3">
    <location>
        <begin position="1"/>
        <end position="15"/>
    </location>
</feature>
<evidence type="ECO:0000256" key="3">
    <source>
        <dbReference type="SAM" id="MobiDB-lite"/>
    </source>
</evidence>
<dbReference type="PANTHER" id="PTHR43767:SF9">
    <property type="entry name" value="LONG-CHAIN-FATTY-ACID--COA LIGASE"/>
    <property type="match status" value="1"/>
</dbReference>
<evidence type="ECO:0000313" key="7">
    <source>
        <dbReference type="Proteomes" id="UP000245202"/>
    </source>
</evidence>
<comment type="similarity">
    <text evidence="1">Belongs to the ATP-dependent AMP-binding enzyme family.</text>
</comment>
<dbReference type="InterPro" id="IPR045851">
    <property type="entry name" value="AMP-bd_C_sf"/>
</dbReference>
<comment type="caution">
    <text evidence="6">The sequence shown here is derived from an EMBL/GenBank/DDBJ whole genome shotgun (WGS) entry which is preliminary data.</text>
</comment>
<dbReference type="PANTHER" id="PTHR43767">
    <property type="entry name" value="LONG-CHAIN-FATTY-ACID--COA LIGASE"/>
    <property type="match status" value="1"/>
</dbReference>
<sequence>MPNENSRAADQQEGNSAEAVSAEPQTHENASEGSLAAPELAESGEARGDRDVAEPGTGESPAVLSKLQAQSGDTDSGEESSSQNQASDAVHVDDETDIFLNSPEAMDHDADAIGEEGASTLAARIPVDAIPPPEESAPASEAAPEPAADRAGDTEALPGADSPAEETSPEVALGVLQEANAPSPEEDPSRGAADGASGESFPEVAPDVLQEADAPPAEEDPSGGTADNASSESTPPGDKAPFSRPWLANYPAEVPHSLSYPNQSIAQFLLDSVGRFPDHKALHFLGKTMTYRELHTAAVRLATELVALGVSKGDRVAIMLPNCPQAVVSYYGVLLAGAVVVQTNPLYVERELEHQLKDSGAVAILTVDLLYGRLSRVRGDKPEEGPVPALRHVIVTSIKDGLPFPKNLLYPIKQRKEGFKNDIPYGKHGVLAYKKLLAGHAPSVELPELGRGDELAALQYTGGTTGTPKGVMLTHGNLVSNTLQTSAWCYKAEDGKEKFLAALPLFHVFGLTVLMNMSVLRAGMLVLLPRFELDAVLKTIDAEKPTIFPGAPTMYVALINHANAAKNDLSSINVCISGSSALPLEVQEQFESLTGGRLVEGYGLTEASPVTHANPIWGKRKIGTIGLPFPDTDVAIVDPSTGRRLKTGEMGELVVRGPQVMAGYWNRPEETAATLREGWLHTGDLATIDEEGYCTIMDRIKDVIIASGFNVYPREVEEVLFEHPAVREAAVIGVKDEYRGETVKAFIVLKEGWHVSDSQLDRWCRDRLAAYKVPHRYAFRETLPKTMVGKVLRRKLVEEEAESMEKAKEG</sequence>
<feature type="compositionally biased region" description="Low complexity" evidence="3">
    <location>
        <begin position="136"/>
        <end position="146"/>
    </location>
</feature>
<dbReference type="CDD" id="cd05936">
    <property type="entry name" value="FC-FACS_FadD_like"/>
    <property type="match status" value="1"/>
</dbReference>
<dbReference type="PROSITE" id="PS00455">
    <property type="entry name" value="AMP_BINDING"/>
    <property type="match status" value="1"/>
</dbReference>
<gene>
    <name evidence="6" type="ORF">PAT3040_05303</name>
</gene>
<evidence type="ECO:0000259" key="5">
    <source>
        <dbReference type="Pfam" id="PF13193"/>
    </source>
</evidence>
<dbReference type="EMBL" id="BDQX01000339">
    <property type="protein sequence ID" value="GBG10557.1"/>
    <property type="molecule type" value="Genomic_DNA"/>
</dbReference>
<dbReference type="InterPro" id="IPR000873">
    <property type="entry name" value="AMP-dep_synth/lig_dom"/>
</dbReference>
<evidence type="ECO:0000259" key="4">
    <source>
        <dbReference type="Pfam" id="PF00501"/>
    </source>
</evidence>
<dbReference type="FunFam" id="3.40.50.12780:FF:000003">
    <property type="entry name" value="Long-chain-fatty-acid--CoA ligase FadD"/>
    <property type="match status" value="1"/>
</dbReference>
<feature type="compositionally biased region" description="Polar residues" evidence="3">
    <location>
        <begin position="225"/>
        <end position="234"/>
    </location>
</feature>
<dbReference type="Pfam" id="PF13193">
    <property type="entry name" value="AMP-binding_C"/>
    <property type="match status" value="1"/>
</dbReference>
<dbReference type="FunFam" id="3.30.300.30:FF:000008">
    <property type="entry name" value="2,3-dihydroxybenzoate-AMP ligase"/>
    <property type="match status" value="1"/>
</dbReference>
<keyword evidence="7" id="KW-1185">Reference proteome</keyword>
<organism evidence="6 7">
    <name type="scientific">Paenibacillus agaridevorans</name>
    <dbReference type="NCBI Taxonomy" id="171404"/>
    <lineage>
        <taxon>Bacteria</taxon>
        <taxon>Bacillati</taxon>
        <taxon>Bacillota</taxon>
        <taxon>Bacilli</taxon>
        <taxon>Bacillales</taxon>
        <taxon>Paenibacillaceae</taxon>
        <taxon>Paenibacillus</taxon>
    </lineage>
</organism>
<feature type="compositionally biased region" description="Low complexity" evidence="3">
    <location>
        <begin position="70"/>
        <end position="83"/>
    </location>
</feature>
<protein>
    <submittedName>
        <fullName evidence="6">Putative long-chain fatty acid--CoA ligase</fullName>
    </submittedName>
</protein>
<evidence type="ECO:0000313" key="6">
    <source>
        <dbReference type="EMBL" id="GBG10557.1"/>
    </source>
</evidence>
<feature type="domain" description="AMP-dependent synthetase/ligase" evidence="4">
    <location>
        <begin position="272"/>
        <end position="665"/>
    </location>
</feature>
<feature type="compositionally biased region" description="Basic and acidic residues" evidence="3">
    <location>
        <begin position="44"/>
        <end position="53"/>
    </location>
</feature>